<reference evidence="8 9" key="1">
    <citation type="submission" date="2015-09" db="EMBL/GenBank/DDBJ databases">
        <authorList>
            <consortium name="Swine Surveillance"/>
        </authorList>
    </citation>
    <scope>NUCLEOTIDE SEQUENCE [LARGE SCALE GENOMIC DNA]</scope>
    <source>
        <strain evidence="8 9">CECT 8383</strain>
    </source>
</reference>
<evidence type="ECO:0000256" key="4">
    <source>
        <dbReference type="ARBA" id="ARBA00022692"/>
    </source>
</evidence>
<keyword evidence="5 7" id="KW-1133">Transmembrane helix</keyword>
<evidence type="ECO:0000313" key="8">
    <source>
        <dbReference type="EMBL" id="CUH84171.1"/>
    </source>
</evidence>
<dbReference type="InterPro" id="IPR004776">
    <property type="entry name" value="Mem_transp_PIN-like"/>
</dbReference>
<feature type="transmembrane region" description="Helical" evidence="7">
    <location>
        <begin position="289"/>
        <end position="309"/>
    </location>
</feature>
<feature type="transmembrane region" description="Helical" evidence="7">
    <location>
        <begin position="69"/>
        <end position="88"/>
    </location>
</feature>
<dbReference type="Pfam" id="PF03547">
    <property type="entry name" value="Mem_trans"/>
    <property type="match status" value="1"/>
</dbReference>
<dbReference type="GO" id="GO:0055085">
    <property type="term" value="P:transmembrane transport"/>
    <property type="evidence" value="ECO:0007669"/>
    <property type="project" value="InterPro"/>
</dbReference>
<evidence type="ECO:0000256" key="5">
    <source>
        <dbReference type="ARBA" id="ARBA00022989"/>
    </source>
</evidence>
<keyword evidence="4 7" id="KW-0812">Transmembrane</keyword>
<evidence type="ECO:0000256" key="2">
    <source>
        <dbReference type="ARBA" id="ARBA00022448"/>
    </source>
</evidence>
<feature type="transmembrane region" description="Helical" evidence="7">
    <location>
        <begin position="127"/>
        <end position="149"/>
    </location>
</feature>
<dbReference type="PANTHER" id="PTHR36838:SF3">
    <property type="entry name" value="TRANSPORTER AUXIN EFFLUX CARRIER EC FAMILY"/>
    <property type="match status" value="1"/>
</dbReference>
<feature type="transmembrane region" description="Helical" evidence="7">
    <location>
        <begin position="203"/>
        <end position="221"/>
    </location>
</feature>
<evidence type="ECO:0000256" key="7">
    <source>
        <dbReference type="SAM" id="Phobius"/>
    </source>
</evidence>
<feature type="transmembrane region" description="Helical" evidence="7">
    <location>
        <begin position="170"/>
        <end position="191"/>
    </location>
</feature>
<dbReference type="GO" id="GO:0016020">
    <property type="term" value="C:membrane"/>
    <property type="evidence" value="ECO:0007669"/>
    <property type="project" value="UniProtKB-SubCell"/>
</dbReference>
<keyword evidence="2" id="KW-0813">Transport</keyword>
<dbReference type="RefSeq" id="WP_058318251.1">
    <property type="nucleotide sequence ID" value="NZ_CYSF01000006.1"/>
</dbReference>
<protein>
    <submittedName>
        <fullName evidence="8">Putative transporter YfdV</fullName>
    </submittedName>
</protein>
<proteinExistence type="predicted"/>
<dbReference type="OrthoDB" id="9810457at2"/>
<evidence type="ECO:0000256" key="1">
    <source>
        <dbReference type="ARBA" id="ARBA00004141"/>
    </source>
</evidence>
<evidence type="ECO:0000256" key="6">
    <source>
        <dbReference type="ARBA" id="ARBA00023136"/>
    </source>
</evidence>
<keyword evidence="3" id="KW-1003">Cell membrane</keyword>
<evidence type="ECO:0000256" key="3">
    <source>
        <dbReference type="ARBA" id="ARBA00022475"/>
    </source>
</evidence>
<dbReference type="AlphaFoldDB" id="A0A0N7M1T1"/>
<feature type="transmembrane region" description="Helical" evidence="7">
    <location>
        <begin position="6"/>
        <end position="26"/>
    </location>
</feature>
<organism evidence="8 9">
    <name type="scientific">Thalassovita mediterranea</name>
    <dbReference type="NCBI Taxonomy" id="340021"/>
    <lineage>
        <taxon>Bacteria</taxon>
        <taxon>Pseudomonadati</taxon>
        <taxon>Pseudomonadota</taxon>
        <taxon>Alphaproteobacteria</taxon>
        <taxon>Rhodobacterales</taxon>
        <taxon>Roseobacteraceae</taxon>
        <taxon>Thalassovita</taxon>
    </lineage>
</organism>
<comment type="subcellular location">
    <subcellularLocation>
        <location evidence="1">Membrane</location>
        <topology evidence="1">Multi-pass membrane protein</topology>
    </subcellularLocation>
</comment>
<keyword evidence="9" id="KW-1185">Reference proteome</keyword>
<dbReference type="EMBL" id="CYSF01000006">
    <property type="protein sequence ID" value="CUH84171.1"/>
    <property type="molecule type" value="Genomic_DNA"/>
</dbReference>
<accession>A0A0N7M1T1</accession>
<keyword evidence="6 7" id="KW-0472">Membrane</keyword>
<feature type="transmembrane region" description="Helical" evidence="7">
    <location>
        <begin position="233"/>
        <end position="254"/>
    </location>
</feature>
<sequence length="313" mass="33052">MQDLFNIILPVFLVIGVGYAGTRGGYMSRDQIDGLMKYTQNFAIPCLLFTAIARLDLSQSFDWRLLTSFYVGAGTSFVLAMLGTRFLFKRGAVDSVAIGFIGLFSNSVLLGLAITERAYGVEALASNFAIVSIHAPFCYFLGITVMEVVRGRANGSGQGVGRTVLNIGNAMFRNALVVALALGFIVNLTGLVMPEPAQVALDLIARTALPAALFGLGGVLVRYRLDGDLRVMGYVLSMSLIVHPALVITLGTALGLSDGALRSAVVTAAMAPGINTYLFASIYGVGQKVAASSVLIGTAASILTVWGWLQLLP</sequence>
<feature type="transmembrane region" description="Helical" evidence="7">
    <location>
        <begin position="260"/>
        <end position="280"/>
    </location>
</feature>
<evidence type="ECO:0000313" key="9">
    <source>
        <dbReference type="Proteomes" id="UP000051681"/>
    </source>
</evidence>
<name>A0A0N7M1T1_9RHOB</name>
<gene>
    <name evidence="8" type="ORF">TM5383_01377</name>
</gene>
<dbReference type="Proteomes" id="UP000051681">
    <property type="component" value="Unassembled WGS sequence"/>
</dbReference>
<dbReference type="STRING" id="340021.TM5383_01377"/>
<feature type="transmembrane region" description="Helical" evidence="7">
    <location>
        <begin position="95"/>
        <end position="115"/>
    </location>
</feature>
<dbReference type="PANTHER" id="PTHR36838">
    <property type="entry name" value="AUXIN EFFLUX CARRIER FAMILY PROTEIN"/>
    <property type="match status" value="1"/>
</dbReference>